<evidence type="ECO:0000313" key="2">
    <source>
        <dbReference type="Proteomes" id="UP000183385"/>
    </source>
</evidence>
<organism evidence="1 2">
    <name type="scientific">Pseudomonas citronellolis</name>
    <dbReference type="NCBI Taxonomy" id="53408"/>
    <lineage>
        <taxon>Bacteria</taxon>
        <taxon>Pseudomonadati</taxon>
        <taxon>Pseudomonadota</taxon>
        <taxon>Gammaproteobacteria</taxon>
        <taxon>Pseudomonadales</taxon>
        <taxon>Pseudomonadaceae</taxon>
        <taxon>Pseudomonas</taxon>
    </lineage>
</organism>
<sequence length="95" mass="11203">MKKLIYPVVLLVVARLFLGYYESIDDAELNTNFFIKRHPTFQMEFVNLFANDADSKPLQELSAEERQLVIDYCHYRLGIETRLQSQTELDACKKR</sequence>
<dbReference type="RefSeq" id="WP_074983046.1">
    <property type="nucleotide sequence ID" value="NZ_BGPP01000001.1"/>
</dbReference>
<keyword evidence="2" id="KW-1185">Reference proteome</keyword>
<gene>
    <name evidence="1" type="ORF">SAMN05216577_12570</name>
</gene>
<dbReference type="AlphaFoldDB" id="A0AAQ1KI48"/>
<comment type="caution">
    <text evidence="1">The sequence shown here is derived from an EMBL/GenBank/DDBJ whole genome shotgun (WGS) entry which is preliminary data.</text>
</comment>
<protein>
    <submittedName>
        <fullName evidence="1">Uncharacterized protein</fullName>
    </submittedName>
</protein>
<evidence type="ECO:0000313" key="1">
    <source>
        <dbReference type="EMBL" id="SFD42080.1"/>
    </source>
</evidence>
<dbReference type="Proteomes" id="UP000183385">
    <property type="component" value="Unassembled WGS sequence"/>
</dbReference>
<accession>A0AAQ1KI48</accession>
<name>A0AAQ1KI48_9PSED</name>
<reference evidence="1 2" key="1">
    <citation type="submission" date="2016-10" db="EMBL/GenBank/DDBJ databases">
        <authorList>
            <person name="Varghese N."/>
            <person name="Submissions S."/>
        </authorList>
    </citation>
    <scope>NUCLEOTIDE SEQUENCE [LARGE SCALE GENOMIC DNA]</scope>
    <source>
        <strain evidence="1 2">LMG 18378</strain>
    </source>
</reference>
<dbReference type="EMBL" id="FOLS01000025">
    <property type="protein sequence ID" value="SFD42080.1"/>
    <property type="molecule type" value="Genomic_DNA"/>
</dbReference>
<proteinExistence type="predicted"/>